<evidence type="ECO:0000256" key="1">
    <source>
        <dbReference type="ARBA" id="ARBA00022679"/>
    </source>
</evidence>
<organism evidence="4 5">
    <name type="scientific">Selenomonas ruminantium</name>
    <dbReference type="NCBI Taxonomy" id="971"/>
    <lineage>
        <taxon>Bacteria</taxon>
        <taxon>Bacillati</taxon>
        <taxon>Bacillota</taxon>
        <taxon>Negativicutes</taxon>
        <taxon>Selenomonadales</taxon>
        <taxon>Selenomonadaceae</taxon>
        <taxon>Selenomonas</taxon>
    </lineage>
</organism>
<feature type="domain" description="HipA-like C-terminal" evidence="3">
    <location>
        <begin position="148"/>
        <end position="336"/>
    </location>
</feature>
<dbReference type="AlphaFoldDB" id="A0A1H0SA69"/>
<evidence type="ECO:0000313" key="4">
    <source>
        <dbReference type="EMBL" id="SDP38640.1"/>
    </source>
</evidence>
<keyword evidence="1" id="KW-0808">Transferase</keyword>
<protein>
    <recommendedName>
        <fullName evidence="3">HipA-like C-terminal domain-containing protein</fullName>
    </recommendedName>
</protein>
<evidence type="ECO:0000256" key="2">
    <source>
        <dbReference type="ARBA" id="ARBA00022777"/>
    </source>
</evidence>
<gene>
    <name evidence="4" type="ORF">SAMN05216366_11638</name>
</gene>
<proteinExistence type="predicted"/>
<sequence length="377" mass="43369">MNFQLMCKDIPVAGFTINEATGRIVSDLDIDNREYLPLSVLFSDSYRIALQNWIDNRSVSAHRKDVAAMLAAYHVETPSALSFKSLGLNLSDQYWFKPEGADFCWHDVNLFENEFAEQSFRSVAGGDSSSYTPDSSSNGDLPKFWKIEQGKRVLYKEGSAPFDQQPYNEVFASKLLDVLNLPHVSYSLEQDDAGEKAYSVCETFVTSETEYVPALEILGVVPRLNHENSYQHFGRCIEELSIPVSRREIDEMLMFDYLINNADRHYGNFGFIREVSTRKFLGLAPIFDNGNSLWYLQLNKRMKFKDQPAKPFRDIQTEQLKLLGQTKLLVEKLTEELLQRLIVDIYSKNDLFDAERMDNLLYNVTVASRRIADRQHD</sequence>
<name>A0A1H0SA69_SELRU</name>
<evidence type="ECO:0000259" key="3">
    <source>
        <dbReference type="Pfam" id="PF07804"/>
    </source>
</evidence>
<evidence type="ECO:0000313" key="5">
    <source>
        <dbReference type="Proteomes" id="UP000182412"/>
    </source>
</evidence>
<keyword evidence="2" id="KW-0418">Kinase</keyword>
<dbReference type="Gene3D" id="1.10.1070.20">
    <property type="match status" value="1"/>
</dbReference>
<dbReference type="GO" id="GO:0016301">
    <property type="term" value="F:kinase activity"/>
    <property type="evidence" value="ECO:0007669"/>
    <property type="project" value="UniProtKB-KW"/>
</dbReference>
<accession>A0A1H0SA69</accession>
<dbReference type="Proteomes" id="UP000182412">
    <property type="component" value="Unassembled WGS sequence"/>
</dbReference>
<dbReference type="Pfam" id="PF07804">
    <property type="entry name" value="HipA_C"/>
    <property type="match status" value="1"/>
</dbReference>
<dbReference type="EMBL" id="FNJQ01000016">
    <property type="protein sequence ID" value="SDP38640.1"/>
    <property type="molecule type" value="Genomic_DNA"/>
</dbReference>
<reference evidence="4 5" key="1">
    <citation type="submission" date="2016-10" db="EMBL/GenBank/DDBJ databases">
        <authorList>
            <person name="de Groot N.N."/>
        </authorList>
    </citation>
    <scope>NUCLEOTIDE SEQUENCE [LARGE SCALE GENOMIC DNA]</scope>
    <source>
        <strain evidence="4 5">S137</strain>
    </source>
</reference>
<dbReference type="InterPro" id="IPR012893">
    <property type="entry name" value="HipA-like_C"/>
</dbReference>
<dbReference type="RefSeq" id="WP_074572354.1">
    <property type="nucleotide sequence ID" value="NZ_FNJQ01000016.1"/>
</dbReference>